<evidence type="ECO:0000313" key="4">
    <source>
        <dbReference type="Proteomes" id="UP000887566"/>
    </source>
</evidence>
<dbReference type="PANTHER" id="PTHR16505:SF8">
    <property type="entry name" value="PROTEIN LZIC"/>
    <property type="match status" value="1"/>
</dbReference>
<organism evidence="4 5">
    <name type="scientific">Plectus sambesii</name>
    <dbReference type="NCBI Taxonomy" id="2011161"/>
    <lineage>
        <taxon>Eukaryota</taxon>
        <taxon>Metazoa</taxon>
        <taxon>Ecdysozoa</taxon>
        <taxon>Nematoda</taxon>
        <taxon>Chromadorea</taxon>
        <taxon>Plectida</taxon>
        <taxon>Plectina</taxon>
        <taxon>Plectoidea</taxon>
        <taxon>Plectidae</taxon>
        <taxon>Plectus</taxon>
    </lineage>
</organism>
<dbReference type="InterPro" id="IPR040065">
    <property type="entry name" value="LZIC"/>
</dbReference>
<dbReference type="Proteomes" id="UP000887566">
    <property type="component" value="Unplaced"/>
</dbReference>
<comment type="similarity">
    <text evidence="1">Belongs to the CTNNBIP1 family.</text>
</comment>
<feature type="domain" description="Beta-catenin-interacting ICAT" evidence="3">
    <location>
        <begin position="113"/>
        <end position="184"/>
    </location>
</feature>
<evidence type="ECO:0000313" key="5">
    <source>
        <dbReference type="WBParaSite" id="PSAMB.scaffold6383size9597.g28503.t1"/>
    </source>
</evidence>
<feature type="coiled-coil region" evidence="2">
    <location>
        <begin position="6"/>
        <end position="40"/>
    </location>
</feature>
<evidence type="ECO:0000256" key="2">
    <source>
        <dbReference type="SAM" id="Coils"/>
    </source>
</evidence>
<dbReference type="InterPro" id="IPR036911">
    <property type="entry name" value="ICAT_sf"/>
</dbReference>
<accession>A0A914X519</accession>
<name>A0A914X519_9BILA</name>
<dbReference type="PANTHER" id="PTHR16505">
    <property type="entry name" value="PROTEIN LZIC"/>
    <property type="match status" value="1"/>
</dbReference>
<evidence type="ECO:0000259" key="3">
    <source>
        <dbReference type="Pfam" id="PF06384"/>
    </source>
</evidence>
<reference evidence="5" key="1">
    <citation type="submission" date="2022-11" db="UniProtKB">
        <authorList>
            <consortium name="WormBaseParasite"/>
        </authorList>
    </citation>
    <scope>IDENTIFICATION</scope>
</reference>
<evidence type="ECO:0000256" key="1">
    <source>
        <dbReference type="ARBA" id="ARBA00006505"/>
    </source>
</evidence>
<dbReference type="Pfam" id="PF06384">
    <property type="entry name" value="ICAT"/>
    <property type="match status" value="1"/>
</dbReference>
<dbReference type="AlphaFoldDB" id="A0A914X519"/>
<dbReference type="SUPFAM" id="SSF81730">
    <property type="entry name" value="beta-catenin-interacting protein ICAT"/>
    <property type="match status" value="1"/>
</dbReference>
<keyword evidence="4" id="KW-1185">Reference proteome</keyword>
<sequence>MSGSSKETDEQLKRNINDQLDRLVKQLADLEEYRLELDDDEYAEMKKDTIEQLQEFSQTLTKITSGNMTLVDDFSAMRMAVQAAISEAFKTPEIIALFARKQPATLRLRLEELNRDYKIRKVGEQIYFDRKLEILTALKKLNDHLSTEEEEFLTKNSTASMADFQLVASDAASGDKMLNFVNKSLAK</sequence>
<dbReference type="Gene3D" id="1.10.10.490">
    <property type="entry name" value="Beta-catenin-interacting ICAT"/>
    <property type="match status" value="1"/>
</dbReference>
<dbReference type="GO" id="GO:0008013">
    <property type="term" value="F:beta-catenin binding"/>
    <property type="evidence" value="ECO:0007669"/>
    <property type="project" value="InterPro"/>
</dbReference>
<proteinExistence type="inferred from homology"/>
<dbReference type="WBParaSite" id="PSAMB.scaffold6383size9597.g28503.t1">
    <property type="protein sequence ID" value="PSAMB.scaffold6383size9597.g28503.t1"/>
    <property type="gene ID" value="PSAMB.scaffold6383size9597.g28503"/>
</dbReference>
<dbReference type="InterPro" id="IPR009428">
    <property type="entry name" value="ICAT_dom"/>
</dbReference>
<keyword evidence="2" id="KW-0175">Coiled coil</keyword>
<protein>
    <submittedName>
        <fullName evidence="5">Beta-catenin-interacting ICAT domain-containing protein</fullName>
    </submittedName>
</protein>